<dbReference type="CDD" id="cd11386">
    <property type="entry name" value="MCP_signal"/>
    <property type="match status" value="1"/>
</dbReference>
<evidence type="ECO:0000256" key="10">
    <source>
        <dbReference type="SAM" id="Coils"/>
    </source>
</evidence>
<evidence type="ECO:0000256" key="9">
    <source>
        <dbReference type="PROSITE-ProRule" id="PRU00284"/>
    </source>
</evidence>
<dbReference type="PRINTS" id="PR00260">
    <property type="entry name" value="CHEMTRNSDUCR"/>
</dbReference>
<reference evidence="14 15" key="1">
    <citation type="submission" date="2019-01" db="EMBL/GenBank/DDBJ databases">
        <title>Litorilituus lipolytica sp. nov., isolated from intertidal sand of the Yellow Sea in China.</title>
        <authorList>
            <person name="Liu A."/>
        </authorList>
    </citation>
    <scope>NUCLEOTIDE SEQUENCE [LARGE SCALE GENOMIC DNA]</scope>
    <source>
        <strain evidence="14 15">RZ04</strain>
    </source>
</reference>
<proteinExistence type="inferred from homology"/>
<protein>
    <submittedName>
        <fullName evidence="14">Methyl-accepting chemotaxis protein</fullName>
    </submittedName>
</protein>
<name>A0A502L483_9GAMM</name>
<evidence type="ECO:0000256" key="5">
    <source>
        <dbReference type="ARBA" id="ARBA00022989"/>
    </source>
</evidence>
<dbReference type="PANTHER" id="PTHR32089">
    <property type="entry name" value="METHYL-ACCEPTING CHEMOTAXIS PROTEIN MCPB"/>
    <property type="match status" value="1"/>
</dbReference>
<keyword evidence="2" id="KW-1003">Cell membrane</keyword>
<feature type="transmembrane region" description="Helical" evidence="11">
    <location>
        <begin position="291"/>
        <end position="312"/>
    </location>
</feature>
<feature type="coiled-coil region" evidence="10">
    <location>
        <begin position="522"/>
        <end position="556"/>
    </location>
</feature>
<feature type="domain" description="Methyl-accepting transducer" evidence="12">
    <location>
        <begin position="374"/>
        <end position="610"/>
    </location>
</feature>
<dbReference type="InterPro" id="IPR033479">
    <property type="entry name" value="dCache_1"/>
</dbReference>
<dbReference type="RefSeq" id="WP_140602067.1">
    <property type="nucleotide sequence ID" value="NZ_SAWY01000007.1"/>
</dbReference>
<dbReference type="InterPro" id="IPR004089">
    <property type="entry name" value="MCPsignal_dom"/>
</dbReference>
<dbReference type="SMART" id="SM00283">
    <property type="entry name" value="MA"/>
    <property type="match status" value="1"/>
</dbReference>
<keyword evidence="7 9" id="KW-0807">Transducer</keyword>
<evidence type="ECO:0000256" key="3">
    <source>
        <dbReference type="ARBA" id="ARBA00022500"/>
    </source>
</evidence>
<dbReference type="GO" id="GO:0006935">
    <property type="term" value="P:chemotaxis"/>
    <property type="evidence" value="ECO:0007669"/>
    <property type="project" value="UniProtKB-KW"/>
</dbReference>
<keyword evidence="3" id="KW-0145">Chemotaxis</keyword>
<keyword evidence="6 11" id="KW-0472">Membrane</keyword>
<keyword evidence="5 11" id="KW-1133">Transmembrane helix</keyword>
<dbReference type="SMART" id="SM00304">
    <property type="entry name" value="HAMP"/>
    <property type="match status" value="1"/>
</dbReference>
<dbReference type="CDD" id="cd12912">
    <property type="entry name" value="PDC2_MCP_like"/>
    <property type="match status" value="1"/>
</dbReference>
<sequence>MADWLKNLKIRDALVAIISVALLSLTVTTILLNNQIFTNVSETSIEEDILPNQLAKVEARIRSQLSPPLSLSKSITQNQYLLDWALNNEPVEEQANVINFLKTMQEKNDALVVFWVSNISKNYYNNGGLLKQINDVDDAWFNNFLASNKPFEIAFDYEEGTKQLTAFVNYRVAVAGQNLAVAGLGYSVNEISEDILTNKVGETGFVFVTDTQGKVIIHPELPNLKQRQLREFDGFANISDKLLQKSDSYVFDRVLKDGIEYYVASVGITELNWKIIAMLPVDEPMSKIRSALTTTATVNILIALLFIFLMIFMAKRITKPVIDIGDRLLEMANQGGDLTQRLDENRKDEVGVLAKGFNAILEKVSQIINDIKEVERVMETSFLQLRGTSDEINESVSLQQLETDSVASATTQMNHSINEVSKLAHTTADKTESTQNRVMQTDEQVHETNNVMGELHCSNESTQQVISQLAEQTQTIGSVVETINGISEQTNLLALNAAIEAARAGEQGRGFAVVADEVRTLAARTQDSTAEIKQVIENLQNQAREAVDSMNKNTNLANQGQDKTNQASDDLKLVVSEINEITEMNTQVATATQEQANVIGELNVNISKIADMAINVSHLSDNTKETIESLNQQCQQLDELVSQFKTS</sequence>
<gene>
    <name evidence="14" type="ORF">EPA86_03820</name>
</gene>
<dbReference type="Pfam" id="PF00015">
    <property type="entry name" value="MCPsignal"/>
    <property type="match status" value="1"/>
</dbReference>
<evidence type="ECO:0000313" key="14">
    <source>
        <dbReference type="EMBL" id="TPH17689.1"/>
    </source>
</evidence>
<dbReference type="SUPFAM" id="SSF58104">
    <property type="entry name" value="Methyl-accepting chemotaxis protein (MCP) signaling domain"/>
    <property type="match status" value="1"/>
</dbReference>
<evidence type="ECO:0000256" key="4">
    <source>
        <dbReference type="ARBA" id="ARBA00022692"/>
    </source>
</evidence>
<comment type="similarity">
    <text evidence="8">Belongs to the methyl-accepting chemotaxis (MCP) protein family.</text>
</comment>
<accession>A0A502L483</accession>
<evidence type="ECO:0000256" key="7">
    <source>
        <dbReference type="ARBA" id="ARBA00023224"/>
    </source>
</evidence>
<dbReference type="Proteomes" id="UP000315303">
    <property type="component" value="Unassembled WGS sequence"/>
</dbReference>
<dbReference type="Gene3D" id="3.30.450.20">
    <property type="entry name" value="PAS domain"/>
    <property type="match status" value="1"/>
</dbReference>
<comment type="caution">
    <text evidence="14">The sequence shown here is derived from an EMBL/GenBank/DDBJ whole genome shotgun (WGS) entry which is preliminary data.</text>
</comment>
<feature type="coiled-coil region" evidence="10">
    <location>
        <begin position="620"/>
        <end position="647"/>
    </location>
</feature>
<dbReference type="PANTHER" id="PTHR32089:SF120">
    <property type="entry name" value="METHYL-ACCEPTING CHEMOTAXIS PROTEIN TLPQ"/>
    <property type="match status" value="1"/>
</dbReference>
<keyword evidence="15" id="KW-1185">Reference proteome</keyword>
<evidence type="ECO:0000313" key="15">
    <source>
        <dbReference type="Proteomes" id="UP000315303"/>
    </source>
</evidence>
<dbReference type="InterPro" id="IPR004090">
    <property type="entry name" value="Chemotax_Me-accpt_rcpt"/>
</dbReference>
<dbReference type="FunFam" id="1.10.287.950:FF:000001">
    <property type="entry name" value="Methyl-accepting chemotaxis sensory transducer"/>
    <property type="match status" value="1"/>
</dbReference>
<dbReference type="PROSITE" id="PS50111">
    <property type="entry name" value="CHEMOTAXIS_TRANSDUC_2"/>
    <property type="match status" value="1"/>
</dbReference>
<evidence type="ECO:0000256" key="11">
    <source>
        <dbReference type="SAM" id="Phobius"/>
    </source>
</evidence>
<evidence type="ECO:0000259" key="12">
    <source>
        <dbReference type="PROSITE" id="PS50111"/>
    </source>
</evidence>
<evidence type="ECO:0000256" key="8">
    <source>
        <dbReference type="ARBA" id="ARBA00029447"/>
    </source>
</evidence>
<dbReference type="Pfam" id="PF00672">
    <property type="entry name" value="HAMP"/>
    <property type="match status" value="1"/>
</dbReference>
<dbReference type="Gene3D" id="1.10.287.950">
    <property type="entry name" value="Methyl-accepting chemotaxis protein"/>
    <property type="match status" value="1"/>
</dbReference>
<dbReference type="InterPro" id="IPR003660">
    <property type="entry name" value="HAMP_dom"/>
</dbReference>
<dbReference type="Pfam" id="PF02743">
    <property type="entry name" value="dCache_1"/>
    <property type="match status" value="1"/>
</dbReference>
<dbReference type="CDD" id="cd06225">
    <property type="entry name" value="HAMP"/>
    <property type="match status" value="1"/>
</dbReference>
<dbReference type="EMBL" id="SAWY01000007">
    <property type="protein sequence ID" value="TPH17689.1"/>
    <property type="molecule type" value="Genomic_DNA"/>
</dbReference>
<dbReference type="GO" id="GO:0004888">
    <property type="term" value="F:transmembrane signaling receptor activity"/>
    <property type="evidence" value="ECO:0007669"/>
    <property type="project" value="InterPro"/>
</dbReference>
<evidence type="ECO:0000256" key="1">
    <source>
        <dbReference type="ARBA" id="ARBA00004651"/>
    </source>
</evidence>
<feature type="transmembrane region" description="Helical" evidence="11">
    <location>
        <begin position="12"/>
        <end position="32"/>
    </location>
</feature>
<evidence type="ECO:0000256" key="2">
    <source>
        <dbReference type="ARBA" id="ARBA00022475"/>
    </source>
</evidence>
<keyword evidence="4 11" id="KW-0812">Transmembrane</keyword>
<evidence type="ECO:0000259" key="13">
    <source>
        <dbReference type="PROSITE" id="PS50885"/>
    </source>
</evidence>
<keyword evidence="10" id="KW-0175">Coiled coil</keyword>
<comment type="subcellular location">
    <subcellularLocation>
        <location evidence="1">Cell membrane</location>
        <topology evidence="1">Multi-pass membrane protein</topology>
    </subcellularLocation>
</comment>
<feature type="domain" description="HAMP" evidence="13">
    <location>
        <begin position="315"/>
        <end position="369"/>
    </location>
</feature>
<dbReference type="PROSITE" id="PS50885">
    <property type="entry name" value="HAMP"/>
    <property type="match status" value="1"/>
</dbReference>
<dbReference type="GO" id="GO:0005886">
    <property type="term" value="C:plasma membrane"/>
    <property type="evidence" value="ECO:0007669"/>
    <property type="project" value="UniProtKB-SubCell"/>
</dbReference>
<dbReference type="OrthoDB" id="2489132at2"/>
<dbReference type="GO" id="GO:0007165">
    <property type="term" value="P:signal transduction"/>
    <property type="evidence" value="ECO:0007669"/>
    <property type="project" value="UniProtKB-KW"/>
</dbReference>
<dbReference type="AlphaFoldDB" id="A0A502L483"/>
<evidence type="ECO:0000256" key="6">
    <source>
        <dbReference type="ARBA" id="ARBA00023136"/>
    </source>
</evidence>
<organism evidence="14 15">
    <name type="scientific">Litorilituus lipolyticus</name>
    <dbReference type="NCBI Taxonomy" id="2491017"/>
    <lineage>
        <taxon>Bacteria</taxon>
        <taxon>Pseudomonadati</taxon>
        <taxon>Pseudomonadota</taxon>
        <taxon>Gammaproteobacteria</taxon>
        <taxon>Alteromonadales</taxon>
        <taxon>Colwelliaceae</taxon>
        <taxon>Litorilituus</taxon>
    </lineage>
</organism>